<evidence type="ECO:0000256" key="2">
    <source>
        <dbReference type="ARBA" id="ARBA00022823"/>
    </source>
</evidence>
<dbReference type="InterPro" id="IPR003016">
    <property type="entry name" value="2-oxoA_DH_lipoyl-BS"/>
</dbReference>
<comment type="cofactor">
    <cofactor evidence="4">
        <name>(R)-lipoate</name>
        <dbReference type="ChEBI" id="CHEBI:83088"/>
    </cofactor>
</comment>
<reference evidence="10" key="3">
    <citation type="submission" date="2020-10" db="UniProtKB">
        <authorList>
            <consortium name="WormBaseParasite"/>
        </authorList>
    </citation>
    <scope>IDENTIFICATION</scope>
</reference>
<evidence type="ECO:0000259" key="7">
    <source>
        <dbReference type="PROSITE" id="PS51826"/>
    </source>
</evidence>
<dbReference type="InterPro" id="IPR023213">
    <property type="entry name" value="CAT-like_dom_sf"/>
</dbReference>
<keyword evidence="4" id="KW-0012">Acyltransferase</keyword>
<organism evidence="8">
    <name type="scientific">Echinococcus granulosus</name>
    <name type="common">Hydatid tapeworm</name>
    <dbReference type="NCBI Taxonomy" id="6210"/>
    <lineage>
        <taxon>Eukaryota</taxon>
        <taxon>Metazoa</taxon>
        <taxon>Spiralia</taxon>
        <taxon>Lophotrochozoa</taxon>
        <taxon>Platyhelminthes</taxon>
        <taxon>Cestoda</taxon>
        <taxon>Eucestoda</taxon>
        <taxon>Cyclophyllidea</taxon>
        <taxon>Taeniidae</taxon>
        <taxon>Echinococcus</taxon>
        <taxon>Echinococcus granulosus group</taxon>
    </lineage>
</organism>
<dbReference type="GO" id="GO:0016746">
    <property type="term" value="F:acyltransferase activity"/>
    <property type="evidence" value="ECO:0007669"/>
    <property type="project" value="UniProtKB-KW"/>
</dbReference>
<dbReference type="SUPFAM" id="SSF52777">
    <property type="entry name" value="CoA-dependent acyltransferases"/>
    <property type="match status" value="1"/>
</dbReference>
<evidence type="ECO:0000256" key="5">
    <source>
        <dbReference type="SAM" id="MobiDB-lite"/>
    </source>
</evidence>
<dbReference type="EMBL" id="LK028578">
    <property type="protein sequence ID" value="CDS18254.1"/>
    <property type="molecule type" value="Genomic_DNA"/>
</dbReference>
<dbReference type="Proteomes" id="UP000492820">
    <property type="component" value="Unassembled WGS sequence"/>
</dbReference>
<dbReference type="WBParaSite" id="EgrG_000601400">
    <property type="protein sequence ID" value="EgrG_000601400"/>
    <property type="gene ID" value="EgrG_000601400"/>
</dbReference>
<evidence type="ECO:0000313" key="8">
    <source>
        <dbReference type="EMBL" id="CDS18254.1"/>
    </source>
</evidence>
<keyword evidence="2 4" id="KW-0450">Lipoyl</keyword>
<dbReference type="SUPFAM" id="SSF47005">
    <property type="entry name" value="Peripheral subunit-binding domain of 2-oxo acid dehydrogenase complex"/>
    <property type="match status" value="1"/>
</dbReference>
<evidence type="ECO:0000313" key="9">
    <source>
        <dbReference type="Proteomes" id="UP000492820"/>
    </source>
</evidence>
<accession>A0A068WKU2</accession>
<dbReference type="InterPro" id="IPR004167">
    <property type="entry name" value="PSBD"/>
</dbReference>
<dbReference type="GO" id="GO:0005739">
    <property type="term" value="C:mitochondrion"/>
    <property type="evidence" value="ECO:0007669"/>
    <property type="project" value="TreeGrafter"/>
</dbReference>
<dbReference type="PROSITE" id="PS51826">
    <property type="entry name" value="PSBD"/>
    <property type="match status" value="1"/>
</dbReference>
<proteinExistence type="inferred from homology"/>
<dbReference type="Gene3D" id="4.10.320.10">
    <property type="entry name" value="E3-binding domain"/>
    <property type="match status" value="1"/>
</dbReference>
<feature type="region of interest" description="Disordered" evidence="5">
    <location>
        <begin position="139"/>
        <end position="172"/>
    </location>
</feature>
<dbReference type="CDD" id="cd06849">
    <property type="entry name" value="lipoyl_domain"/>
    <property type="match status" value="1"/>
</dbReference>
<reference evidence="8 9" key="1">
    <citation type="journal article" date="2013" name="Nature">
        <title>The genomes of four tapeworm species reveal adaptations to parasitism.</title>
        <authorList>
            <person name="Tsai I.J."/>
            <person name="Zarowiecki M."/>
            <person name="Holroyd N."/>
            <person name="Garciarrubio A."/>
            <person name="Sanchez-Flores A."/>
            <person name="Brooks K.L."/>
            <person name="Tracey A."/>
            <person name="Bobes R.J."/>
            <person name="Fragoso G."/>
            <person name="Sciutto E."/>
            <person name="Aslett M."/>
            <person name="Beasley H."/>
            <person name="Bennett H.M."/>
            <person name="Cai J."/>
            <person name="Camicia F."/>
            <person name="Clark R."/>
            <person name="Cucher M."/>
            <person name="De Silva N."/>
            <person name="Day T.A."/>
            <person name="Deplazes P."/>
            <person name="Estrada K."/>
            <person name="Fernandez C."/>
            <person name="Holland P.W."/>
            <person name="Hou J."/>
            <person name="Hu S."/>
            <person name="Huckvale T."/>
            <person name="Hung S.S."/>
            <person name="Kamenetzky L."/>
            <person name="Keane J.A."/>
            <person name="Kiss F."/>
            <person name="Koziol U."/>
            <person name="Lambert O."/>
            <person name="Liu K."/>
            <person name="Luo X."/>
            <person name="Luo Y."/>
            <person name="Macchiaroli N."/>
            <person name="Nichol S."/>
            <person name="Paps J."/>
            <person name="Parkinson J."/>
            <person name="Pouchkina-Stantcheva N."/>
            <person name="Riddiford N."/>
            <person name="Rosenzvit M."/>
            <person name="Salinas G."/>
            <person name="Wasmuth J.D."/>
            <person name="Zamanian M."/>
            <person name="Zheng Y."/>
            <person name="Cai X."/>
            <person name="Soberon X."/>
            <person name="Olson P.D."/>
            <person name="Laclette J.P."/>
            <person name="Brehm K."/>
            <person name="Berriman M."/>
            <person name="Garciarrubio A."/>
            <person name="Bobes R.J."/>
            <person name="Fragoso G."/>
            <person name="Sanchez-Flores A."/>
            <person name="Estrada K."/>
            <person name="Cevallos M.A."/>
            <person name="Morett E."/>
            <person name="Gonzalez V."/>
            <person name="Portillo T."/>
            <person name="Ochoa-Leyva A."/>
            <person name="Jose M.V."/>
            <person name="Sciutto E."/>
            <person name="Landa A."/>
            <person name="Jimenez L."/>
            <person name="Valdes V."/>
            <person name="Carrero J.C."/>
            <person name="Larralde C."/>
            <person name="Morales-Montor J."/>
            <person name="Limon-Lason J."/>
            <person name="Soberon X."/>
            <person name="Laclette J.P."/>
        </authorList>
    </citation>
    <scope>NUCLEOTIDE SEQUENCE [LARGE SCALE GENOMIC DNA]</scope>
</reference>
<reference evidence="8" key="2">
    <citation type="submission" date="2014-06" db="EMBL/GenBank/DDBJ databases">
        <authorList>
            <person name="Aslett M."/>
        </authorList>
    </citation>
    <scope>NUCLEOTIDE SEQUENCE</scope>
</reference>
<gene>
    <name evidence="10" type="primary">EGR_04557</name>
    <name evidence="8" type="ORF">EgrG_000601400</name>
</gene>
<dbReference type="PROSITE" id="PS50968">
    <property type="entry name" value="BIOTINYL_LIPOYL"/>
    <property type="match status" value="1"/>
</dbReference>
<keyword evidence="4 8" id="KW-0808">Transferase</keyword>
<dbReference type="AlphaFoldDB" id="A0A068WKU2"/>
<dbReference type="InterPro" id="IPR045257">
    <property type="entry name" value="E2/Pdx1"/>
</dbReference>
<dbReference type="SUPFAM" id="SSF51230">
    <property type="entry name" value="Single hybrid motif"/>
    <property type="match status" value="1"/>
</dbReference>
<dbReference type="PROSITE" id="PS00189">
    <property type="entry name" value="LIPOYL"/>
    <property type="match status" value="1"/>
</dbReference>
<dbReference type="InterPro" id="IPR036625">
    <property type="entry name" value="E3-bd_dom_sf"/>
</dbReference>
<feature type="domain" description="Peripheral subunit-binding (PSBD)" evidence="7">
    <location>
        <begin position="177"/>
        <end position="214"/>
    </location>
</feature>
<dbReference type="OrthoDB" id="537444at2759"/>
<name>A0A068WKU2_ECHGR</name>
<dbReference type="EC" id="2.3.1.-" evidence="4"/>
<keyword evidence="3" id="KW-0809">Transit peptide</keyword>
<dbReference type="Pfam" id="PF02817">
    <property type="entry name" value="E3_binding"/>
    <property type="match status" value="1"/>
</dbReference>
<dbReference type="Gene3D" id="2.40.50.100">
    <property type="match status" value="1"/>
</dbReference>
<comment type="similarity">
    <text evidence="1 4">Belongs to the 2-oxoacid dehydrogenase family.</text>
</comment>
<dbReference type="InterPro" id="IPR011053">
    <property type="entry name" value="Single_hybrid_motif"/>
</dbReference>
<evidence type="ECO:0000256" key="4">
    <source>
        <dbReference type="RuleBase" id="RU003423"/>
    </source>
</evidence>
<dbReference type="FunFam" id="2.40.50.100:FF:000010">
    <property type="entry name" value="Acetyltransferase component of pyruvate dehydrogenase complex"/>
    <property type="match status" value="1"/>
</dbReference>
<dbReference type="PANTHER" id="PTHR23151">
    <property type="entry name" value="DIHYDROLIPOAMIDE ACETYL/SUCCINYL-TRANSFERASE-RELATED"/>
    <property type="match status" value="1"/>
</dbReference>
<dbReference type="GO" id="GO:0045254">
    <property type="term" value="C:pyruvate dehydrogenase complex"/>
    <property type="evidence" value="ECO:0007669"/>
    <property type="project" value="InterPro"/>
</dbReference>
<protein>
    <recommendedName>
        <fullName evidence="4">Dihydrolipoamide acetyltransferase component of pyruvate dehydrogenase complex</fullName>
        <ecNumber evidence="4">2.3.1.-</ecNumber>
    </recommendedName>
</protein>
<feature type="domain" description="Lipoyl-binding" evidence="6">
    <location>
        <begin position="44"/>
        <end position="119"/>
    </location>
</feature>
<dbReference type="InterPro" id="IPR000089">
    <property type="entry name" value="Biotin_lipoyl"/>
</dbReference>
<dbReference type="InterPro" id="IPR001078">
    <property type="entry name" value="2-oxoacid_DH_actylTfrase"/>
</dbReference>
<evidence type="ECO:0000313" key="10">
    <source>
        <dbReference type="WBParaSite" id="EgrG_000601400"/>
    </source>
</evidence>
<dbReference type="PANTHER" id="PTHR23151:SF90">
    <property type="entry name" value="DIHYDROLIPOYLLYSINE-RESIDUE ACETYLTRANSFERASE COMPONENT OF PYRUVATE DEHYDROGENASE COMPLEX, MITOCHONDRIAL-RELATED"/>
    <property type="match status" value="1"/>
</dbReference>
<dbReference type="PROSITE" id="PS51257">
    <property type="entry name" value="PROKAR_LIPOPROTEIN"/>
    <property type="match status" value="1"/>
</dbReference>
<dbReference type="GO" id="GO:0006086">
    <property type="term" value="P:pyruvate decarboxylation to acetyl-CoA"/>
    <property type="evidence" value="ECO:0007669"/>
    <property type="project" value="InterPro"/>
</dbReference>
<dbReference type="Pfam" id="PF00364">
    <property type="entry name" value="Biotin_lipoyl"/>
    <property type="match status" value="1"/>
</dbReference>
<sequence>MKLVEGDAHFSRSFGHVCVSSWWSSGFGCSKALLETLPNSVTTPIKIGMPSLSPTMDSGSIIQWHKKEGDEVAPGDLLCEVQTDKAVVGMEVDEEGIMAKILQPEGSVNKVGDIIAVLASADEDWQVVRENAEAFVASLGGGGGSSSDDAVQTTESSVPSTPASTPAVPASAGKQLPIGPAVRLLLSSYGLSPQQITGTGPKGTVLKGDVLAYVTSKGLQKVPQVASSVSGKPATAGPATVPSRGPAVLSSGYVDIPVDEMREISVKRLTESKATIPHVYTSATFTVDRLFALQKAINKAQLVDSRISINDLVLKACAYALRLVPEVNGTSTANGTVFHRAGEVDICVTISTPSGCITPTVRSVDHLPISKISARVKDLTTRGFENKLKPEEFTGGSFTLLNLGMFGVREFSSIICPPQVASLAVGSGQSRLRLSPSGDFETVTTLTLTLSADARFVDEVTAARFLRHVQNYLESNPEGLFEDDPLLAAKAGCRDLSVMAF</sequence>
<dbReference type="Pfam" id="PF00198">
    <property type="entry name" value="2-oxoacid_dh"/>
    <property type="match status" value="1"/>
</dbReference>
<evidence type="ECO:0000256" key="3">
    <source>
        <dbReference type="ARBA" id="ARBA00022946"/>
    </source>
</evidence>
<feature type="compositionally biased region" description="Low complexity" evidence="5">
    <location>
        <begin position="153"/>
        <end position="172"/>
    </location>
</feature>
<dbReference type="Gene3D" id="3.30.559.10">
    <property type="entry name" value="Chloramphenicol acetyltransferase-like domain"/>
    <property type="match status" value="1"/>
</dbReference>
<evidence type="ECO:0000256" key="1">
    <source>
        <dbReference type="ARBA" id="ARBA00007317"/>
    </source>
</evidence>
<evidence type="ECO:0000259" key="6">
    <source>
        <dbReference type="PROSITE" id="PS50968"/>
    </source>
</evidence>